<dbReference type="EMBL" id="CDOI01000167">
    <property type="protein sequence ID" value="CEN48095.1"/>
    <property type="molecule type" value="Genomic_DNA"/>
</dbReference>
<name>A0A0B7I8Q0_9FLAO</name>
<feature type="coiled-coil region" evidence="1">
    <location>
        <begin position="261"/>
        <end position="288"/>
    </location>
</feature>
<accession>A0A0B7I8Q0</accession>
<feature type="coiled-coil region" evidence="1">
    <location>
        <begin position="83"/>
        <end position="165"/>
    </location>
</feature>
<dbReference type="RefSeq" id="WP_042344808.1">
    <property type="nucleotide sequence ID" value="NZ_CDOI01000167.1"/>
</dbReference>
<proteinExistence type="predicted"/>
<gene>
    <name evidence="2" type="ORF">CCAND38_540021</name>
</gene>
<keyword evidence="3" id="KW-1185">Reference proteome</keyword>
<dbReference type="AlphaFoldDB" id="A0A0B7I8Q0"/>
<protein>
    <recommendedName>
        <fullName evidence="4">Lipoprotein</fullName>
    </recommendedName>
</protein>
<evidence type="ECO:0000256" key="1">
    <source>
        <dbReference type="SAM" id="Coils"/>
    </source>
</evidence>
<evidence type="ECO:0008006" key="4">
    <source>
        <dbReference type="Google" id="ProtNLM"/>
    </source>
</evidence>
<organism evidence="2 3">
    <name type="scientific">Capnocytophaga canis</name>
    <dbReference type="NCBI Taxonomy" id="1848903"/>
    <lineage>
        <taxon>Bacteria</taxon>
        <taxon>Pseudomonadati</taxon>
        <taxon>Bacteroidota</taxon>
        <taxon>Flavobacteriia</taxon>
        <taxon>Flavobacteriales</taxon>
        <taxon>Flavobacteriaceae</taxon>
        <taxon>Capnocytophaga</taxon>
    </lineage>
</organism>
<evidence type="ECO:0000313" key="3">
    <source>
        <dbReference type="Proteomes" id="UP000045051"/>
    </source>
</evidence>
<dbReference type="Proteomes" id="UP000045051">
    <property type="component" value="Unassembled WGS sequence"/>
</dbReference>
<keyword evidence="1" id="KW-0175">Coiled coil</keyword>
<evidence type="ECO:0000313" key="2">
    <source>
        <dbReference type="EMBL" id="CEN48095.1"/>
    </source>
</evidence>
<reference evidence="2 3" key="1">
    <citation type="submission" date="2015-01" db="EMBL/GenBank/DDBJ databases">
        <authorList>
            <person name="Xiang T."/>
            <person name="Song Y."/>
            <person name="Huang L."/>
            <person name="Wang B."/>
            <person name="Wu P."/>
        </authorList>
    </citation>
    <scope>NUCLEOTIDE SEQUENCE [LARGE SCALE GENOMIC DNA]</scope>
    <source>
        <strain evidence="2 3">CcD38</strain>
    </source>
</reference>
<sequence length="591" mass="65751">MKKRIIIPAILSAVLATGLTSCVKDNESDSVRDLRNAKANELNANAENTKAKTAQQVAETAAYGVEVKIREAFLAKELVSVKNAELDLAIKQLQHAVNEAQSDNDIAKLKLDAEKARLESERALAKAKAADDQLKAEQANALKALAEAEANLLDAQNELFRKKLEKYTFIEKQMNDAAGEVVKLTGHIIKKETEIAGLTQSATTLEAVKARDIKEQQDIIAKNKALLAALDGLKNGSTEEYAAKVKEYEAKEHGAELAYNTASSTNELEDLEKAAEKVSEQAEQLEISRLLQDFQEKVNDGEILYTQFPLAVDVTDVIEVQNLQALTASDVTSKYEGITTSLFKIEVKADKVNTTSILADLQKNIEYLPQLALQYDNAIALYNEQDENKPGTIANFAKKLADAKEALNQAIENNLGEAVINTRRQAVANAAHAYEEAIRDNKLKAKLRAEVTGVVKEFARVKSFFVGSSTNEDRKAFDEVVAKYNEAVQKAADRYFVEQRLKDQKDNFSKIKMVFKSILTGYEKFDDQYKEAYENIEKAEVAIAEYKKIDTIQDKLNMAKEELAKYKRDKAHQEALLAAYKKQLEAIKLSE</sequence>
<feature type="coiled-coil region" evidence="1">
    <location>
        <begin position="522"/>
        <end position="583"/>
    </location>
</feature>
<dbReference type="PROSITE" id="PS51257">
    <property type="entry name" value="PROKAR_LIPOPROTEIN"/>
    <property type="match status" value="1"/>
</dbReference>